<feature type="region of interest" description="Disordered" evidence="2">
    <location>
        <begin position="294"/>
        <end position="318"/>
    </location>
</feature>
<reference evidence="4" key="1">
    <citation type="submission" date="2017-10" db="EMBL/GenBank/DDBJ databases">
        <title>Rapid genome shrinkage in a self-fertile nematode reveals novel sperm competition proteins.</title>
        <authorList>
            <person name="Yin D."/>
            <person name="Schwarz E.M."/>
            <person name="Thomas C.G."/>
            <person name="Felde R.L."/>
            <person name="Korf I.F."/>
            <person name="Cutter A.D."/>
            <person name="Schartner C.M."/>
            <person name="Ralston E.J."/>
            <person name="Meyer B.J."/>
            <person name="Haag E.S."/>
        </authorList>
    </citation>
    <scope>NUCLEOTIDE SEQUENCE [LARGE SCALE GENOMIC DNA]</scope>
    <source>
        <strain evidence="4">JU1422</strain>
    </source>
</reference>
<dbReference type="InterPro" id="IPR007883">
    <property type="entry name" value="DUF713"/>
</dbReference>
<accession>A0A2G5T6P2</accession>
<evidence type="ECO:0000256" key="1">
    <source>
        <dbReference type="SAM" id="Coils"/>
    </source>
</evidence>
<dbReference type="Proteomes" id="UP000230233">
    <property type="component" value="Chromosome V"/>
</dbReference>
<dbReference type="AlphaFoldDB" id="A0A2G5T6P2"/>
<name>A0A2G5T6P2_9PELO</name>
<dbReference type="PANTHER" id="PTHR21566">
    <property type="entry name" value="CILIA- AND FLAGELLA-ASSOCIATED PROTEIN 251-LIKE-RELATED-RELATED"/>
    <property type="match status" value="1"/>
</dbReference>
<feature type="coiled-coil region" evidence="1">
    <location>
        <begin position="550"/>
        <end position="636"/>
    </location>
</feature>
<gene>
    <name evidence="3" type="primary">Cnig_chr_V.g16796</name>
    <name evidence="3" type="ORF">B9Z55_016796</name>
</gene>
<evidence type="ECO:0000256" key="2">
    <source>
        <dbReference type="SAM" id="MobiDB-lite"/>
    </source>
</evidence>
<dbReference type="PANTHER" id="PTHR21566:SF2">
    <property type="entry name" value="CILIA- AND FLAGELLA-ASSOCIATED PROTEIN 251-LIKE-RELATED"/>
    <property type="match status" value="1"/>
</dbReference>
<dbReference type="Pfam" id="PF05218">
    <property type="entry name" value="DUF713"/>
    <property type="match status" value="1"/>
</dbReference>
<dbReference type="OrthoDB" id="5860895at2759"/>
<evidence type="ECO:0000313" key="3">
    <source>
        <dbReference type="EMBL" id="PIC22902.1"/>
    </source>
</evidence>
<keyword evidence="4" id="KW-1185">Reference proteome</keyword>
<sequence length="821" mass="94641">MVAELLITTDMITCFKSCIGQKNYKHFFDKYKRTLCKDLDNFRSVILENETSMVIAPNIRNLVRYLENFNPQYPGSNVKGGNGFGNVTDKIHDDMKDAILRMNWSYFYEEYIPYIDEIIDKAREQKIIFVAVEHENNWYPNFSSRGNQYHILRETDPERGHPLKSKNSCEMLKFKPARPHYSLNISSPKSSNIENGTNDFSRNSSVTNKPTLFSNISDNVVENIRDNGVGSHIQMGNLHCSNLSSDNSHDSMSPRHNGASADRSHGISRLVVNNWGPTNNPVNSQSLVAESNSNAHTDFNSSKPFTHNGQSQLTGSTNTVGIDDQRNMVDRAKSLTPHCETGQQNYSKPADSCIHKGTSTGKEIKEINYGIQPSEEQRKPVEEVVDSSIVHESVVPSENRFSTPIEHNYEFGSNWQHQTFPGTNSRMRSVSIERNDGPKGFGTVGTVPVEILHHDYSIISSNTMQDTPSQYGTLSDDATWNQTNGYQSLSQFEIPYSPPGTLPAPIEPEAWAEQALNSLRPPTPDEQNPIQEEKYDNEFYSYSADMSCLNHQADEMVEKGKNTREELRAQEENQFYAPLDPNISLESEEDNKSFIERMEQIKAKQREELEEKRRERRKRQAELEEEMRKLRNESKERFRIFISCILLRIRFEEQEQHWMDWITSCRNHIVSLHRYFSIFEQEYHTVFGRKHQPDSDDLEEFQKERRRFHSFLIEVFNDLEDDFGKLNSIEGYSEVLFLRILQSCLANVATELLAIVDLVANLQTDRQSFAELEETISQLRTDKIYSTSKLREICKTSDASENYQNVKFPKLSTEPIIEETY</sequence>
<proteinExistence type="predicted"/>
<organism evidence="3 4">
    <name type="scientific">Caenorhabditis nigoni</name>
    <dbReference type="NCBI Taxonomy" id="1611254"/>
    <lineage>
        <taxon>Eukaryota</taxon>
        <taxon>Metazoa</taxon>
        <taxon>Ecdysozoa</taxon>
        <taxon>Nematoda</taxon>
        <taxon>Chromadorea</taxon>
        <taxon>Rhabditida</taxon>
        <taxon>Rhabditina</taxon>
        <taxon>Rhabditomorpha</taxon>
        <taxon>Rhabditoidea</taxon>
        <taxon>Rhabditidae</taxon>
        <taxon>Peloderinae</taxon>
        <taxon>Caenorhabditis</taxon>
    </lineage>
</organism>
<protein>
    <submittedName>
        <fullName evidence="3">Uncharacterized protein</fullName>
    </submittedName>
</protein>
<keyword evidence="1" id="KW-0175">Coiled coil</keyword>
<evidence type="ECO:0000313" key="4">
    <source>
        <dbReference type="Proteomes" id="UP000230233"/>
    </source>
</evidence>
<feature type="region of interest" description="Disordered" evidence="2">
    <location>
        <begin position="244"/>
        <end position="263"/>
    </location>
</feature>
<dbReference type="EMBL" id="PDUG01000005">
    <property type="protein sequence ID" value="PIC22902.1"/>
    <property type="molecule type" value="Genomic_DNA"/>
</dbReference>
<comment type="caution">
    <text evidence="3">The sequence shown here is derived from an EMBL/GenBank/DDBJ whole genome shotgun (WGS) entry which is preliminary data.</text>
</comment>